<organism evidence="1 2">
    <name type="scientific">Pasteurella dagmatis ATCC 43325</name>
    <dbReference type="NCBI Taxonomy" id="667128"/>
    <lineage>
        <taxon>Bacteria</taxon>
        <taxon>Pseudomonadati</taxon>
        <taxon>Pseudomonadota</taxon>
        <taxon>Gammaproteobacteria</taxon>
        <taxon>Pasteurellales</taxon>
        <taxon>Pasteurellaceae</taxon>
        <taxon>Pasteurella</taxon>
    </lineage>
</organism>
<dbReference type="RefSeq" id="WP_005765188.1">
    <property type="nucleotide sequence ID" value="NZ_GG704815.1"/>
</dbReference>
<dbReference type="STRING" id="667128.HMPREF0621_0207"/>
<comment type="caution">
    <text evidence="1">The sequence shown here is derived from an EMBL/GenBank/DDBJ whole genome shotgun (WGS) entry which is preliminary data.</text>
</comment>
<keyword evidence="2" id="KW-1185">Reference proteome</keyword>
<gene>
    <name evidence="1" type="ORF">HMPREF0621_0207</name>
</gene>
<dbReference type="AlphaFoldDB" id="C9PMI3"/>
<dbReference type="OrthoDB" id="7594941at2"/>
<dbReference type="HOGENOM" id="CLU_099397_0_0_6"/>
<reference evidence="1 2" key="1">
    <citation type="submission" date="2009-10" db="EMBL/GenBank/DDBJ databases">
        <authorList>
            <person name="Muzny D."/>
            <person name="Qin X."/>
            <person name="Deng J."/>
            <person name="Jiang H."/>
            <person name="Liu Y."/>
            <person name="Qu J."/>
            <person name="Song X.-Z."/>
            <person name="Zhang L."/>
            <person name="Thornton R."/>
            <person name="Coyle M."/>
            <person name="Francisco L."/>
            <person name="Jackson L."/>
            <person name="Javaid M."/>
            <person name="Korchina V."/>
            <person name="Kovar C."/>
            <person name="Mata R."/>
            <person name="Mathew T."/>
            <person name="Ngo R."/>
            <person name="Nguyen L."/>
            <person name="Nguyen N."/>
            <person name="Okwuonu G."/>
            <person name="Ongeri F."/>
            <person name="Pham C."/>
            <person name="Simmons D."/>
            <person name="Wilczek-Boney K."/>
            <person name="Hale W."/>
            <person name="Jakkamsetti A."/>
            <person name="Pham P."/>
            <person name="Ruth R."/>
            <person name="San Lucas F."/>
            <person name="Warren J."/>
            <person name="Zhang J."/>
            <person name="Zhao Z."/>
            <person name="Zhou C."/>
            <person name="Zhu D."/>
            <person name="Lee S."/>
            <person name="Bess C."/>
            <person name="Blankenburg K."/>
            <person name="Forbes L."/>
            <person name="Fu Q."/>
            <person name="Gubbala S."/>
            <person name="Hirani K."/>
            <person name="Jayaseelan J.C."/>
            <person name="Lara F."/>
            <person name="Munidasa M."/>
            <person name="Palculict T."/>
            <person name="Patil S."/>
            <person name="Pu L.-L."/>
            <person name="Saada N."/>
            <person name="Tang L."/>
            <person name="Weissenberger G."/>
            <person name="Zhu Y."/>
            <person name="Hemphill L."/>
            <person name="Shang Y."/>
            <person name="Youmans B."/>
            <person name="Ayvaz T."/>
            <person name="Ross M."/>
            <person name="Santibanez J."/>
            <person name="Aqrawi P."/>
            <person name="Gross S."/>
            <person name="Joshi V."/>
            <person name="Fowler G."/>
            <person name="Nazareth L."/>
            <person name="Reid J."/>
            <person name="Worley K."/>
            <person name="Petrosino J."/>
            <person name="Highlander S."/>
            <person name="Gibbs R."/>
        </authorList>
    </citation>
    <scope>NUCLEOTIDE SEQUENCE [LARGE SCALE GENOMIC DNA]</scope>
    <source>
        <strain evidence="1 2">ATCC 43325</strain>
    </source>
</reference>
<sequence length="170" mass="18270">MAKNIGQELLNVPFGDMVLQLATAIADGQYKMDVTSVEIAKKMGKEEIVLPKISGNGDVKVTLLGAGFQPTFYQFTDSIIEVKIAITMAESREVGISAKAKVGFGCFSASVNASYSSKYSYSVEGSSLLRTKITPLPPNAFLASYLEAYAENQQKALKDEIDAKNKAVAN</sequence>
<dbReference type="EMBL" id="ACZR01000001">
    <property type="protein sequence ID" value="EEX51403.1"/>
    <property type="molecule type" value="Genomic_DNA"/>
</dbReference>
<evidence type="ECO:0000313" key="2">
    <source>
        <dbReference type="Proteomes" id="UP000005519"/>
    </source>
</evidence>
<dbReference type="Proteomes" id="UP000005519">
    <property type="component" value="Unassembled WGS sequence"/>
</dbReference>
<name>C9PMI3_9PAST</name>
<protein>
    <submittedName>
        <fullName evidence="1">Uncharacterized protein</fullName>
    </submittedName>
</protein>
<accession>C9PMI3</accession>
<evidence type="ECO:0000313" key="1">
    <source>
        <dbReference type="EMBL" id="EEX51403.1"/>
    </source>
</evidence>
<proteinExistence type="predicted"/>